<feature type="compositionally biased region" description="Polar residues" evidence="1">
    <location>
        <begin position="88"/>
        <end position="108"/>
    </location>
</feature>
<proteinExistence type="predicted"/>
<organism evidence="2">
    <name type="scientific">Malawimonas jakobiformis</name>
    <name type="common">Flagellated protozoan</name>
    <dbReference type="NCBI Taxonomy" id="136089"/>
    <lineage>
        <taxon>Eukaryota</taxon>
        <taxon>Malawimonadida</taxon>
        <taxon>Malawimonadidae</taxon>
        <taxon>Malawimonas</taxon>
    </lineage>
</organism>
<accession>A0A895KQZ1</accession>
<feature type="region of interest" description="Disordered" evidence="1">
    <location>
        <begin position="87"/>
        <end position="108"/>
    </location>
</feature>
<dbReference type="EMBL" id="MT460935">
    <property type="protein sequence ID" value="QRZ58763.1"/>
    <property type="molecule type" value="Genomic_DNA"/>
</dbReference>
<evidence type="ECO:0000256" key="1">
    <source>
        <dbReference type="SAM" id="MobiDB-lite"/>
    </source>
</evidence>
<sequence>MSGNREAAEFVLPTAEEFLRSASVQGTVEDQAKYVVPYLKTLHRVVYNLLPKPNKGLWEPEFGLDHFLLSYFCIMYQNYELEMRKKSASSPGSNALQTDTNPTQLSRL</sequence>
<protein>
    <submittedName>
        <fullName evidence="2">Gsp-co-occurring protein 13</fullName>
    </submittedName>
</protein>
<gene>
    <name evidence="2" type="primary">Gcp13</name>
</gene>
<reference evidence="2" key="1">
    <citation type="journal article" date="2021" name="bioRxiv">
        <title>Ancestral mitochondrial apparatus derived from the bacterial type II secretion system.</title>
        <authorList>
            <person name="Horvathova L."/>
            <person name="Zarsky V."/>
            <person name="Panek T."/>
            <person name="Derelle R."/>
            <person name="Pyrih J."/>
            <person name="Motyckova A."/>
            <person name="Klapst'ova V."/>
            <person name="Vinopalova M."/>
            <person name="Markova L."/>
            <person name="Voleman L."/>
            <person name="Klimes V."/>
            <person name="Petru M."/>
            <person name="Vaitova Z."/>
            <person name="Cepicka I."/>
            <person name="Hryzakova K."/>
            <person name="Harant K."/>
            <person name="Gray M.W."/>
            <person name="Chami M."/>
            <person name="Guilvout I."/>
            <person name="Francetic O."/>
            <person name="Lang B.F."/>
            <person name="Vlcek C."/>
            <person name="Tsaousis A.D."/>
            <person name="Elias M."/>
            <person name="Dolezal P."/>
        </authorList>
    </citation>
    <scope>NUCLEOTIDE SEQUENCE</scope>
    <source>
        <strain evidence="2">ATCC 50740</strain>
    </source>
</reference>
<evidence type="ECO:0000313" key="2">
    <source>
        <dbReference type="EMBL" id="QRZ58763.1"/>
    </source>
</evidence>
<name>A0A895KQZ1_MALJA</name>
<dbReference type="AlphaFoldDB" id="A0A895KQZ1"/>